<feature type="domain" description="DUF1972" evidence="3">
    <location>
        <begin position="3"/>
        <end position="174"/>
    </location>
</feature>
<organism evidence="4 5">
    <name type="scientific">Thermotomaculum hydrothermale</name>
    <dbReference type="NCBI Taxonomy" id="981385"/>
    <lineage>
        <taxon>Bacteria</taxon>
        <taxon>Pseudomonadati</taxon>
        <taxon>Acidobacteriota</taxon>
        <taxon>Holophagae</taxon>
        <taxon>Thermotomaculales</taxon>
        <taxon>Thermotomaculaceae</taxon>
        <taxon>Thermotomaculum</taxon>
    </lineage>
</organism>
<dbReference type="Pfam" id="PF09314">
    <property type="entry name" value="DUF1972"/>
    <property type="match status" value="1"/>
</dbReference>
<dbReference type="Gene3D" id="3.40.50.2000">
    <property type="entry name" value="Glycogen Phosphorylase B"/>
    <property type="match status" value="2"/>
</dbReference>
<evidence type="ECO:0000259" key="3">
    <source>
        <dbReference type="Pfam" id="PF09314"/>
    </source>
</evidence>
<protein>
    <submittedName>
        <fullName evidence="4">Glycosyl transferase group 1</fullName>
    </submittedName>
</protein>
<dbReference type="EMBL" id="AP017470">
    <property type="protein sequence ID" value="BBB33392.1"/>
    <property type="molecule type" value="Genomic_DNA"/>
</dbReference>
<gene>
    <name evidence="4" type="ORF">TTHT_1941</name>
</gene>
<accession>A0A7R6T059</accession>
<dbReference type="InterPro" id="IPR001296">
    <property type="entry name" value="Glyco_trans_1"/>
</dbReference>
<dbReference type="KEGG" id="thyd:TTHT_1941"/>
<name>A0A7R6T059_9BACT</name>
<dbReference type="SUPFAM" id="SSF53756">
    <property type="entry name" value="UDP-Glycosyltransferase/glycogen phosphorylase"/>
    <property type="match status" value="1"/>
</dbReference>
<evidence type="ECO:0000256" key="1">
    <source>
        <dbReference type="ARBA" id="ARBA00022679"/>
    </source>
</evidence>
<dbReference type="AlphaFoldDB" id="A0A7R6T059"/>
<dbReference type="InterPro" id="IPR015393">
    <property type="entry name" value="DUF1972"/>
</dbReference>
<dbReference type="PANTHER" id="PTHR46401">
    <property type="entry name" value="GLYCOSYLTRANSFERASE WBBK-RELATED"/>
    <property type="match status" value="1"/>
</dbReference>
<evidence type="ECO:0000259" key="2">
    <source>
        <dbReference type="Pfam" id="PF00534"/>
    </source>
</evidence>
<feature type="domain" description="Glycosyl transferase family 1" evidence="2">
    <location>
        <begin position="191"/>
        <end position="324"/>
    </location>
</feature>
<dbReference type="PANTHER" id="PTHR46401:SF2">
    <property type="entry name" value="GLYCOSYLTRANSFERASE WBBK-RELATED"/>
    <property type="match status" value="1"/>
</dbReference>
<keyword evidence="1 4" id="KW-0808">Transferase</keyword>
<dbReference type="Proteomes" id="UP000595564">
    <property type="component" value="Chromosome"/>
</dbReference>
<proteinExistence type="predicted"/>
<reference evidence="4 5" key="1">
    <citation type="journal article" date="2012" name="Extremophiles">
        <title>Thermotomaculum hydrothermale gen. nov., sp. nov., a novel heterotrophic thermophile within the phylum Acidobacteria from a deep-sea hydrothermal vent chimney in the Southern Okinawa Trough.</title>
        <authorList>
            <person name="Izumi H."/>
            <person name="Nunoura T."/>
            <person name="Miyazaki M."/>
            <person name="Mino S."/>
            <person name="Toki T."/>
            <person name="Takai K."/>
            <person name="Sako Y."/>
            <person name="Sawabe T."/>
            <person name="Nakagawa S."/>
        </authorList>
    </citation>
    <scope>NUCLEOTIDE SEQUENCE [LARGE SCALE GENOMIC DNA]</scope>
    <source>
        <strain evidence="4 5">AC55</strain>
    </source>
</reference>
<dbReference type="RefSeq" id="WP_201327699.1">
    <property type="nucleotide sequence ID" value="NZ_AP017470.1"/>
</dbReference>
<evidence type="ECO:0000313" key="4">
    <source>
        <dbReference type="EMBL" id="BBB33392.1"/>
    </source>
</evidence>
<evidence type="ECO:0000313" key="5">
    <source>
        <dbReference type="Proteomes" id="UP000595564"/>
    </source>
</evidence>
<dbReference type="GO" id="GO:0016757">
    <property type="term" value="F:glycosyltransferase activity"/>
    <property type="evidence" value="ECO:0007669"/>
    <property type="project" value="InterPro"/>
</dbReference>
<keyword evidence="5" id="KW-1185">Reference proteome</keyword>
<sequence>MKIAILGTRGIPNAYGGFEQCAEKLSICWVKKGHKVVVYNTDEHPYKKSEFNDVEIRHIFAKESKLKIFGTFIYDYLCLKNAVKDDFDIILNLGYVPSALFFYLKKKTGAKFLTNMDGLEWKREKWSSLLKKFIKLCERRAVAFSDFLIFDNEGIRDYYLENFKVDGEVIPYGAGIFDNPDLSVLEKYGVKKYSYFLTIARFEPENNLETIIKGYLKSNSKFPLLLVGNPQTKHGKYLVRKYGDNSNIRFLGAIYNQKELNTLRLFSKLYFHGHSVGGTNPSLLEAMAAGAYIVAHRNRFNRSVLKENGLFFETDNEIAGLINSFDEGKRIVFQEKNVIKIKNYYNWESVAEKYLRVFEKVLNSN</sequence>
<dbReference type="Pfam" id="PF00534">
    <property type="entry name" value="Glycos_transf_1"/>
    <property type="match status" value="1"/>
</dbReference>